<dbReference type="InterPro" id="IPR002885">
    <property type="entry name" value="PPR_rpt"/>
</dbReference>
<dbReference type="SMR" id="A0A498K1U4"/>
<dbReference type="KEGG" id="mdm:103443915"/>
<dbReference type="Gene3D" id="1.25.40.10">
    <property type="entry name" value="Tetratricopeptide repeat domain"/>
    <property type="match status" value="6"/>
</dbReference>
<feature type="repeat" description="PPR" evidence="2">
    <location>
        <begin position="402"/>
        <end position="436"/>
    </location>
</feature>
<feature type="repeat" description="PPR" evidence="2">
    <location>
        <begin position="196"/>
        <end position="230"/>
    </location>
</feature>
<evidence type="ECO:0008006" key="5">
    <source>
        <dbReference type="Google" id="ProtNLM"/>
    </source>
</evidence>
<keyword evidence="4" id="KW-1185">Reference proteome</keyword>
<evidence type="ECO:0000256" key="1">
    <source>
        <dbReference type="ARBA" id="ARBA00022737"/>
    </source>
</evidence>
<dbReference type="Pfam" id="PF01535">
    <property type="entry name" value="PPR"/>
    <property type="match status" value="2"/>
</dbReference>
<feature type="repeat" description="PPR" evidence="2">
    <location>
        <begin position="542"/>
        <end position="576"/>
    </location>
</feature>
<evidence type="ECO:0000313" key="3">
    <source>
        <dbReference type="EMBL" id="RXI00264.1"/>
    </source>
</evidence>
<dbReference type="PANTHER" id="PTHR47942:SF27">
    <property type="entry name" value="PPR CONTAINING PLANT-LIKE PROTEIN"/>
    <property type="match status" value="1"/>
</dbReference>
<dbReference type="PANTHER" id="PTHR47942">
    <property type="entry name" value="TETRATRICOPEPTIDE REPEAT (TPR)-LIKE SUPERFAMILY PROTEIN-RELATED"/>
    <property type="match status" value="1"/>
</dbReference>
<sequence>MCRLVFRSLPCKSLSQYRGELAILIFNPSQLPDVDHSHFIRAMSSLSPTSSSVATPSHKHIAQLLLEQKSAAQALETFKWASKLPKFTHSPSTYRALIHKLCTFHRFDTVHQLLDQMPTSIGQPPDEDIFVTIIRGLGRAHMVKQVIKVLDLVYKYDQKPSLKVFNTILDVLVKEDIDIAREFYRKKMMESGIDGDGYTFGILMKGLCLTNRIGDGFKLLQAMKTRGITPNTVVYNTLLHALGKNKKVGRARSLMNEMEAPNDVTFNILISGYCGEENLVQALVLLEKCFGLGFVPDVVTVTKVLEILCNNGRVMEALKLIERVESKGGLVDVVAYNTLVKGFCRLGKAKLSLRIVEEMEKKGCLPNVDTYNVLISCFCESGMLDMALDLFKDMETDGIYWNFVTYDTLIRGLCSAGRTEKGFEILELMNERKHGSGGQISPYNSVLYGLYKENRLGEALEFLTSLGKLFPRAVDRSLKILGFCEEGATLNAKKVYDQMITENGVPSAIIFDCLINRFCQEGSVREAFDLMNEMIGHGYIPLASTFNPLINAFCDKGKVGSALKLVEDMVERGCSPDGGSYGPLVAVLCRMGDFQKALRLVLQMVQRGIVPDYFTWNSLLLCLSEETVWLKGRSVIDVNSLLHHIIDN</sequence>
<evidence type="ECO:0000313" key="4">
    <source>
        <dbReference type="Proteomes" id="UP000290289"/>
    </source>
</evidence>
<feature type="repeat" description="PPR" evidence="2">
    <location>
        <begin position="231"/>
        <end position="261"/>
    </location>
</feature>
<dbReference type="InterPro" id="IPR051222">
    <property type="entry name" value="PPR/CCM1_RNA-binding"/>
</dbReference>
<feature type="repeat" description="PPR" evidence="2">
    <location>
        <begin position="262"/>
        <end position="296"/>
    </location>
</feature>
<dbReference type="Proteomes" id="UP000290289">
    <property type="component" value="Chromosome 5"/>
</dbReference>
<dbReference type="OrthoDB" id="185373at2759"/>
<gene>
    <name evidence="3" type="ORF">DVH24_037812</name>
</gene>
<feature type="repeat" description="PPR" evidence="2">
    <location>
        <begin position="332"/>
        <end position="366"/>
    </location>
</feature>
<proteinExistence type="predicted"/>
<dbReference type="Pfam" id="PF12854">
    <property type="entry name" value="PPR_1"/>
    <property type="match status" value="2"/>
</dbReference>
<feature type="repeat" description="PPR" evidence="2">
    <location>
        <begin position="297"/>
        <end position="331"/>
    </location>
</feature>
<comment type="caution">
    <text evidence="3">The sequence shown here is derived from an EMBL/GenBank/DDBJ whole genome shotgun (WGS) entry which is preliminary data.</text>
</comment>
<reference evidence="3 4" key="1">
    <citation type="submission" date="2018-10" db="EMBL/GenBank/DDBJ databases">
        <title>A high-quality apple genome assembly.</title>
        <authorList>
            <person name="Hu J."/>
        </authorList>
    </citation>
    <scope>NUCLEOTIDE SEQUENCE [LARGE SCALE GENOMIC DNA]</scope>
    <source>
        <strain evidence="4">cv. HFTH1</strain>
        <tissue evidence="3">Young leaf</tissue>
    </source>
</reference>
<dbReference type="NCBIfam" id="TIGR00756">
    <property type="entry name" value="PPR"/>
    <property type="match status" value="8"/>
</dbReference>
<keyword evidence="1" id="KW-0677">Repeat</keyword>
<feature type="repeat" description="PPR" evidence="2">
    <location>
        <begin position="577"/>
        <end position="611"/>
    </location>
</feature>
<accession>A0A498K1U4</accession>
<dbReference type="STRING" id="3750.A0A498K1U4"/>
<evidence type="ECO:0000256" key="2">
    <source>
        <dbReference type="PROSITE-ProRule" id="PRU00708"/>
    </source>
</evidence>
<name>A0A498K1U4_MALDO</name>
<dbReference type="InterPro" id="IPR011990">
    <property type="entry name" value="TPR-like_helical_dom_sf"/>
</dbReference>
<dbReference type="AlphaFoldDB" id="A0A498K1U4"/>
<feature type="repeat" description="PPR" evidence="2">
    <location>
        <begin position="367"/>
        <end position="401"/>
    </location>
</feature>
<organism evidence="3 4">
    <name type="scientific">Malus domestica</name>
    <name type="common">Apple</name>
    <name type="synonym">Pyrus malus</name>
    <dbReference type="NCBI Taxonomy" id="3750"/>
    <lineage>
        <taxon>Eukaryota</taxon>
        <taxon>Viridiplantae</taxon>
        <taxon>Streptophyta</taxon>
        <taxon>Embryophyta</taxon>
        <taxon>Tracheophyta</taxon>
        <taxon>Spermatophyta</taxon>
        <taxon>Magnoliopsida</taxon>
        <taxon>eudicotyledons</taxon>
        <taxon>Gunneridae</taxon>
        <taxon>Pentapetalae</taxon>
        <taxon>rosids</taxon>
        <taxon>fabids</taxon>
        <taxon>Rosales</taxon>
        <taxon>Rosaceae</taxon>
        <taxon>Amygdaloideae</taxon>
        <taxon>Maleae</taxon>
        <taxon>Malus</taxon>
    </lineage>
</organism>
<dbReference type="Pfam" id="PF13041">
    <property type="entry name" value="PPR_2"/>
    <property type="match status" value="3"/>
</dbReference>
<protein>
    <recommendedName>
        <fullName evidence="5">Pentacotripeptide-repeat region of PRORP domain-containing protein</fullName>
    </recommendedName>
</protein>
<dbReference type="PROSITE" id="PS51375">
    <property type="entry name" value="PPR"/>
    <property type="match status" value="10"/>
</dbReference>
<feature type="repeat" description="PPR" evidence="2">
    <location>
        <begin position="507"/>
        <end position="541"/>
    </location>
</feature>
<dbReference type="EMBL" id="RDQH01000331">
    <property type="protein sequence ID" value="RXI00264.1"/>
    <property type="molecule type" value="Genomic_DNA"/>
</dbReference>
<dbReference type="Gramene" id="mRNA:MD05G0031100">
    <property type="protein sequence ID" value="CDS:MD05G0031100.1"/>
    <property type="gene ID" value="MD05G0031100"/>
</dbReference>